<evidence type="ECO:0000256" key="2">
    <source>
        <dbReference type="ARBA" id="ARBA00023242"/>
    </source>
</evidence>
<comment type="subcellular location">
    <subcellularLocation>
        <location evidence="1">Nucleus</location>
    </subcellularLocation>
</comment>
<dbReference type="GO" id="GO:0000981">
    <property type="term" value="F:DNA-binding transcription factor activity, RNA polymerase II-specific"/>
    <property type="evidence" value="ECO:0007669"/>
    <property type="project" value="InterPro"/>
</dbReference>
<dbReference type="Gene3D" id="4.10.240.10">
    <property type="entry name" value="Zn(2)-C6 fungal-type DNA-binding domain"/>
    <property type="match status" value="1"/>
</dbReference>
<feature type="region of interest" description="Disordered" evidence="3">
    <location>
        <begin position="20"/>
        <end position="50"/>
    </location>
</feature>
<dbReference type="AlphaFoldDB" id="A0AAI8V3G7"/>
<evidence type="ECO:0000259" key="4">
    <source>
        <dbReference type="PROSITE" id="PS50048"/>
    </source>
</evidence>
<gene>
    <name evidence="5" type="ORF">KHLLAP_LOCUS681</name>
</gene>
<evidence type="ECO:0000256" key="3">
    <source>
        <dbReference type="SAM" id="MobiDB-lite"/>
    </source>
</evidence>
<dbReference type="InterPro" id="IPR036864">
    <property type="entry name" value="Zn2-C6_fun-type_DNA-bd_sf"/>
</dbReference>
<dbReference type="Pfam" id="PF11951">
    <property type="entry name" value="Fungal_trans_2"/>
    <property type="match status" value="1"/>
</dbReference>
<dbReference type="SMART" id="SM00066">
    <property type="entry name" value="GAL4"/>
    <property type="match status" value="1"/>
</dbReference>
<evidence type="ECO:0000313" key="5">
    <source>
        <dbReference type="EMBL" id="CAJ2500213.1"/>
    </source>
</evidence>
<proteinExistence type="predicted"/>
<evidence type="ECO:0000256" key="1">
    <source>
        <dbReference type="ARBA" id="ARBA00004123"/>
    </source>
</evidence>
<dbReference type="InterPro" id="IPR021858">
    <property type="entry name" value="Fun_TF"/>
</dbReference>
<feature type="domain" description="Zn(2)-C6 fungal-type" evidence="4">
    <location>
        <begin position="59"/>
        <end position="89"/>
    </location>
</feature>
<organism evidence="5 6">
    <name type="scientific">Anthostomella pinea</name>
    <dbReference type="NCBI Taxonomy" id="933095"/>
    <lineage>
        <taxon>Eukaryota</taxon>
        <taxon>Fungi</taxon>
        <taxon>Dikarya</taxon>
        <taxon>Ascomycota</taxon>
        <taxon>Pezizomycotina</taxon>
        <taxon>Sordariomycetes</taxon>
        <taxon>Xylariomycetidae</taxon>
        <taxon>Xylariales</taxon>
        <taxon>Xylariaceae</taxon>
        <taxon>Anthostomella</taxon>
    </lineage>
</organism>
<dbReference type="Proteomes" id="UP001295740">
    <property type="component" value="Unassembled WGS sequence"/>
</dbReference>
<dbReference type="GO" id="GO:0008270">
    <property type="term" value="F:zinc ion binding"/>
    <property type="evidence" value="ECO:0007669"/>
    <property type="project" value="InterPro"/>
</dbReference>
<reference evidence="5" key="1">
    <citation type="submission" date="2023-10" db="EMBL/GenBank/DDBJ databases">
        <authorList>
            <person name="Hackl T."/>
        </authorList>
    </citation>
    <scope>NUCLEOTIDE SEQUENCE</scope>
</reference>
<dbReference type="PROSITE" id="PS50048">
    <property type="entry name" value="ZN2_CY6_FUNGAL_2"/>
    <property type="match status" value="1"/>
</dbReference>
<dbReference type="CDD" id="cd00067">
    <property type="entry name" value="GAL4"/>
    <property type="match status" value="1"/>
</dbReference>
<dbReference type="EMBL" id="CAUWAG010000003">
    <property type="protein sequence ID" value="CAJ2500213.1"/>
    <property type="molecule type" value="Genomic_DNA"/>
</dbReference>
<protein>
    <submittedName>
        <fullName evidence="5">Uu.00g030660.m01.CDS01</fullName>
    </submittedName>
</protein>
<dbReference type="PROSITE" id="PS00463">
    <property type="entry name" value="ZN2_CY6_FUNGAL_1"/>
    <property type="match status" value="1"/>
</dbReference>
<dbReference type="PANTHER" id="PTHR37534">
    <property type="entry name" value="TRANSCRIPTIONAL ACTIVATOR PROTEIN UGA3"/>
    <property type="match status" value="1"/>
</dbReference>
<dbReference type="InterPro" id="IPR001138">
    <property type="entry name" value="Zn2Cys6_DnaBD"/>
</dbReference>
<keyword evidence="2" id="KW-0539">Nucleus</keyword>
<sequence length="502" mass="56328">MTCCSLVTIEASRSTESINNYQRPTSNAIGKMDQTDSTVCGEPEERRHQPKRQRIVEGSCWPCKQRRVKCDLQKSSCRRCVLSGTQCSYDKLVLRWRGRPTRTAPFLQQVFSDVADGSGTPLATNERRALDYFKARLWPLLSTADRPCSPPISLALRSRPVLQAACIFAESHRALQERGQSREALMSRRLNCMASIRGQLGSDSAERQMLDCLLVAVLLLYLLDGFVDCNQQHASTQAHYAGVLAILDALGGFESAWKSSERETCMLLSEFASTDLTDALLQGRKPCFPPTIWQQIQSGPVWWQTTSQGTRSLASVLGTMAEMAFYSQDIRDGQELCRDKVVEFERALQPTYSILESDTFMEKELVRASDPARMPEVFANAFVRAFQHAGLIYLYRVICNLPTRHLLLQQHVHACLDCIQGIDLNCKAQNCALFPLYVAGAHSLSKVHRDCVLLRLDGIYAALRFEAVLSIRAALESLWKSERQLETWSSAFQDLAVGTLVL</sequence>
<keyword evidence="6" id="KW-1185">Reference proteome</keyword>
<evidence type="ECO:0000313" key="6">
    <source>
        <dbReference type="Proteomes" id="UP001295740"/>
    </source>
</evidence>
<dbReference type="SUPFAM" id="SSF57701">
    <property type="entry name" value="Zn2/Cys6 DNA-binding domain"/>
    <property type="match status" value="1"/>
</dbReference>
<dbReference type="PANTHER" id="PTHR37534:SF46">
    <property type="entry name" value="ZN(II)2CYS6 TRANSCRIPTION FACTOR (EUROFUNG)"/>
    <property type="match status" value="1"/>
</dbReference>
<comment type="caution">
    <text evidence="5">The sequence shown here is derived from an EMBL/GenBank/DDBJ whole genome shotgun (WGS) entry which is preliminary data.</text>
</comment>
<dbReference type="GO" id="GO:0005634">
    <property type="term" value="C:nucleus"/>
    <property type="evidence" value="ECO:0007669"/>
    <property type="project" value="UniProtKB-SubCell"/>
</dbReference>
<accession>A0AAI8V3G7</accession>
<dbReference type="Pfam" id="PF00172">
    <property type="entry name" value="Zn_clus"/>
    <property type="match status" value="1"/>
</dbReference>
<name>A0AAI8V3G7_9PEZI</name>